<evidence type="ECO:0000313" key="3">
    <source>
        <dbReference type="Proteomes" id="UP000006643"/>
    </source>
</evidence>
<organism evidence="2 3">
    <name type="scientific">Phytophthora infestans (strain T30-4)</name>
    <name type="common">Potato late blight agent</name>
    <dbReference type="NCBI Taxonomy" id="403677"/>
    <lineage>
        <taxon>Eukaryota</taxon>
        <taxon>Sar</taxon>
        <taxon>Stramenopiles</taxon>
        <taxon>Oomycota</taxon>
        <taxon>Peronosporomycetes</taxon>
        <taxon>Peronosporales</taxon>
        <taxon>Peronosporaceae</taxon>
        <taxon>Phytophthora</taxon>
    </lineage>
</organism>
<dbReference type="EMBL" id="DS028140">
    <property type="protein sequence ID" value="EEY59394.1"/>
    <property type="molecule type" value="Genomic_DNA"/>
</dbReference>
<dbReference type="OrthoDB" id="10262835at2759"/>
<proteinExistence type="predicted"/>
<name>D0NIR0_PHYIT</name>
<dbReference type="HOGENOM" id="CLU_162997_0_0_1"/>
<gene>
    <name evidence="2" type="ORF">PITG_11422</name>
</gene>
<sequence>MVELKSTPSNSKSISMYACAEVDSVRLARSHAVRRRRRARWFDNSTRRWSKSSPPKCVSPAVALTSKIPSSIVSSETSNVPPPRSKISTLCSPPFLSSP</sequence>
<dbReference type="Proteomes" id="UP000006643">
    <property type="component" value="Unassembled WGS sequence"/>
</dbReference>
<dbReference type="GeneID" id="9474775"/>
<accession>D0NIR0</accession>
<evidence type="ECO:0000313" key="2">
    <source>
        <dbReference type="EMBL" id="EEY59394.1"/>
    </source>
</evidence>
<feature type="region of interest" description="Disordered" evidence="1">
    <location>
        <begin position="72"/>
        <end position="99"/>
    </location>
</feature>
<dbReference type="KEGG" id="pif:PITG_11422"/>
<dbReference type="AlphaFoldDB" id="D0NIR0"/>
<dbReference type="InParanoid" id="D0NIR0"/>
<dbReference type="RefSeq" id="XP_002901004.1">
    <property type="nucleotide sequence ID" value="XM_002900958.1"/>
</dbReference>
<reference evidence="3" key="1">
    <citation type="journal article" date="2009" name="Nature">
        <title>Genome sequence and analysis of the Irish potato famine pathogen Phytophthora infestans.</title>
        <authorList>
            <consortium name="The Broad Institute Genome Sequencing Platform"/>
            <person name="Haas B.J."/>
            <person name="Kamoun S."/>
            <person name="Zody M.C."/>
            <person name="Jiang R.H."/>
            <person name="Handsaker R.E."/>
            <person name="Cano L.M."/>
            <person name="Grabherr M."/>
            <person name="Kodira C.D."/>
            <person name="Raffaele S."/>
            <person name="Torto-Alalibo T."/>
            <person name="Bozkurt T.O."/>
            <person name="Ah-Fong A.M."/>
            <person name="Alvarado L."/>
            <person name="Anderson V.L."/>
            <person name="Armstrong M.R."/>
            <person name="Avrova A."/>
            <person name="Baxter L."/>
            <person name="Beynon J."/>
            <person name="Boevink P.C."/>
            <person name="Bollmann S.R."/>
            <person name="Bos J.I."/>
            <person name="Bulone V."/>
            <person name="Cai G."/>
            <person name="Cakir C."/>
            <person name="Carrington J.C."/>
            <person name="Chawner M."/>
            <person name="Conti L."/>
            <person name="Costanzo S."/>
            <person name="Ewan R."/>
            <person name="Fahlgren N."/>
            <person name="Fischbach M.A."/>
            <person name="Fugelstad J."/>
            <person name="Gilroy E.M."/>
            <person name="Gnerre S."/>
            <person name="Green P.J."/>
            <person name="Grenville-Briggs L.J."/>
            <person name="Griffith J."/>
            <person name="Grunwald N.J."/>
            <person name="Horn K."/>
            <person name="Horner N.R."/>
            <person name="Hu C.H."/>
            <person name="Huitema E."/>
            <person name="Jeong D.H."/>
            <person name="Jones A.M."/>
            <person name="Jones J.D."/>
            <person name="Jones R.W."/>
            <person name="Karlsson E.K."/>
            <person name="Kunjeti S.G."/>
            <person name="Lamour K."/>
            <person name="Liu Z."/>
            <person name="Ma L."/>
            <person name="Maclean D."/>
            <person name="Chibucos M.C."/>
            <person name="McDonald H."/>
            <person name="McWalters J."/>
            <person name="Meijer H.J."/>
            <person name="Morgan W."/>
            <person name="Morris P.F."/>
            <person name="Munro C.A."/>
            <person name="O'Neill K."/>
            <person name="Ospina-Giraldo M."/>
            <person name="Pinzon A."/>
            <person name="Pritchard L."/>
            <person name="Ramsahoye B."/>
            <person name="Ren Q."/>
            <person name="Restrepo S."/>
            <person name="Roy S."/>
            <person name="Sadanandom A."/>
            <person name="Savidor A."/>
            <person name="Schornack S."/>
            <person name="Schwartz D.C."/>
            <person name="Schumann U.D."/>
            <person name="Schwessinger B."/>
            <person name="Seyer L."/>
            <person name="Sharpe T."/>
            <person name="Silvar C."/>
            <person name="Song J."/>
            <person name="Studholme D.J."/>
            <person name="Sykes S."/>
            <person name="Thines M."/>
            <person name="van de Vondervoort P.J."/>
            <person name="Phuntumart V."/>
            <person name="Wawra S."/>
            <person name="Weide R."/>
            <person name="Win J."/>
            <person name="Young C."/>
            <person name="Zhou S."/>
            <person name="Fry W."/>
            <person name="Meyers B.C."/>
            <person name="van West P."/>
            <person name="Ristaino J."/>
            <person name="Govers F."/>
            <person name="Birch P.R."/>
            <person name="Whisson S.C."/>
            <person name="Judelson H.S."/>
            <person name="Nusbaum C."/>
        </authorList>
    </citation>
    <scope>NUCLEOTIDE SEQUENCE [LARGE SCALE GENOMIC DNA]</scope>
    <source>
        <strain evidence="3">T30-4</strain>
    </source>
</reference>
<feature type="compositionally biased region" description="Polar residues" evidence="1">
    <location>
        <begin position="86"/>
        <end position="99"/>
    </location>
</feature>
<evidence type="ECO:0000256" key="1">
    <source>
        <dbReference type="SAM" id="MobiDB-lite"/>
    </source>
</evidence>
<keyword evidence="3" id="KW-1185">Reference proteome</keyword>
<dbReference type="VEuPathDB" id="FungiDB:PITG_11422"/>
<protein>
    <submittedName>
        <fullName evidence="2">Uncharacterized protein</fullName>
    </submittedName>
</protein>